<name>A0A0F3MKK5_9RICK</name>
<keyword evidence="4" id="KW-1185">Reference proteome</keyword>
<keyword evidence="1 3" id="KW-0489">Methyltransferase</keyword>
<dbReference type="EMBL" id="LANP01000011">
    <property type="protein sequence ID" value="KJV56275.1"/>
    <property type="molecule type" value="Genomic_DNA"/>
</dbReference>
<accession>A0A0F3MKK5</accession>
<proteinExistence type="predicted"/>
<dbReference type="AlphaFoldDB" id="A0A0F3MKK5"/>
<reference evidence="3 4" key="1">
    <citation type="submission" date="2015-02" db="EMBL/GenBank/DDBJ databases">
        <title>Genome Sequencing of Rickettsiales.</title>
        <authorList>
            <person name="Daugherty S.C."/>
            <person name="Su Q."/>
            <person name="Abolude K."/>
            <person name="Beier-Sexton M."/>
            <person name="Carlyon J.A."/>
            <person name="Carter R."/>
            <person name="Day N.P."/>
            <person name="Dumler S.J."/>
            <person name="Dyachenko V."/>
            <person name="Godinez A."/>
            <person name="Kurtti T.J."/>
            <person name="Lichay M."/>
            <person name="Mullins K.E."/>
            <person name="Ott S."/>
            <person name="Pappas-Brown V."/>
            <person name="Paris D.H."/>
            <person name="Patel P."/>
            <person name="Richards A.L."/>
            <person name="Sadzewicz L."/>
            <person name="Sears K."/>
            <person name="Seidman D."/>
            <person name="Sengamalay N."/>
            <person name="Stenos J."/>
            <person name="Tallon L.J."/>
            <person name="Vincent G."/>
            <person name="Fraser C.M."/>
            <person name="Munderloh U."/>
            <person name="Dunning-Hotopp J.C."/>
        </authorList>
    </citation>
    <scope>NUCLEOTIDE SEQUENCE [LARGE SCALE GENOMIC DNA]</scope>
    <source>
        <strain evidence="3 4">Fuller</strain>
    </source>
</reference>
<dbReference type="PANTHER" id="PTHR13090">
    <property type="entry name" value="ARGININE-HYDROXYLASE NDUFAF5, MITOCHONDRIAL"/>
    <property type="match status" value="1"/>
</dbReference>
<keyword evidence="2 3" id="KW-0808">Transferase</keyword>
<dbReference type="SUPFAM" id="SSF53335">
    <property type="entry name" value="S-adenosyl-L-methionine-dependent methyltransferases"/>
    <property type="match status" value="1"/>
</dbReference>
<comment type="caution">
    <text evidence="3">The sequence shown here is derived from an EMBL/GenBank/DDBJ whole genome shotgun (WGS) entry which is preliminary data.</text>
</comment>
<dbReference type="Proteomes" id="UP000033616">
    <property type="component" value="Unassembled WGS sequence"/>
</dbReference>
<evidence type="ECO:0000256" key="1">
    <source>
        <dbReference type="ARBA" id="ARBA00022603"/>
    </source>
</evidence>
<evidence type="ECO:0000313" key="3">
    <source>
        <dbReference type="EMBL" id="KJV56275.1"/>
    </source>
</evidence>
<protein>
    <submittedName>
        <fullName evidence="3">Methyltransferase domain protein</fullName>
    </submittedName>
</protein>
<dbReference type="PATRIC" id="fig|1359168.3.peg.107"/>
<evidence type="ECO:0000256" key="2">
    <source>
        <dbReference type="ARBA" id="ARBA00022679"/>
    </source>
</evidence>
<dbReference type="STRING" id="1359168.OCHUTO_0525"/>
<dbReference type="Gene3D" id="3.40.50.150">
    <property type="entry name" value="Vaccinia Virus protein VP39"/>
    <property type="match status" value="1"/>
</dbReference>
<gene>
    <name evidence="3" type="ORF">OCHUTO_0525</name>
</gene>
<sequence length="267" mass="30867">MNYIFDRNAYRMQRNIKTANEIHNCSFLLKFCANDIICRLSLINQQFNSILDLGARSGILTSRLKKNYTKANIFALEIAENLINKIYDNDIIKVIADDVNIPFANQSFDLITSLLNIHWVNDYHLFLNQILQVLTDDGIFIGCFFGENTLSFLRKKLIEIESTLQLPHTPHISPFIRVDDTVKLFQIAGFTVIVDIETVEIEYKSCLDLMRELGNMGEAAKFTQCQSRLPKKLLRFIMTEQLPISEKFDIIAFIAFKKHKSLSIKDF</sequence>
<dbReference type="RefSeq" id="WP_045797222.1">
    <property type="nucleotide sequence ID" value="NZ_LANP01000011.1"/>
</dbReference>
<organism evidence="3 4">
    <name type="scientific">Orientia chuto str. Dubai</name>
    <dbReference type="NCBI Taxonomy" id="1359168"/>
    <lineage>
        <taxon>Bacteria</taxon>
        <taxon>Pseudomonadati</taxon>
        <taxon>Pseudomonadota</taxon>
        <taxon>Alphaproteobacteria</taxon>
        <taxon>Rickettsiales</taxon>
        <taxon>Rickettsiaceae</taxon>
        <taxon>Rickettsieae</taxon>
        <taxon>Orientia</taxon>
    </lineage>
</organism>
<evidence type="ECO:0000313" key="4">
    <source>
        <dbReference type="Proteomes" id="UP000033616"/>
    </source>
</evidence>
<dbReference type="OrthoDB" id="9793723at2"/>
<dbReference type="GO" id="GO:0032259">
    <property type="term" value="P:methylation"/>
    <property type="evidence" value="ECO:0007669"/>
    <property type="project" value="UniProtKB-KW"/>
</dbReference>
<dbReference type="InterPro" id="IPR050602">
    <property type="entry name" value="Malonyl-ACP_OMT"/>
</dbReference>
<dbReference type="CDD" id="cd02440">
    <property type="entry name" value="AdoMet_MTases"/>
    <property type="match status" value="1"/>
</dbReference>
<dbReference type="PANTHER" id="PTHR13090:SF1">
    <property type="entry name" value="ARGININE-HYDROXYLASE NDUFAF5, MITOCHONDRIAL"/>
    <property type="match status" value="1"/>
</dbReference>
<dbReference type="Pfam" id="PF13489">
    <property type="entry name" value="Methyltransf_23"/>
    <property type="match status" value="1"/>
</dbReference>
<dbReference type="InterPro" id="IPR029063">
    <property type="entry name" value="SAM-dependent_MTases_sf"/>
</dbReference>
<dbReference type="GO" id="GO:0008168">
    <property type="term" value="F:methyltransferase activity"/>
    <property type="evidence" value="ECO:0007669"/>
    <property type="project" value="UniProtKB-KW"/>
</dbReference>